<feature type="non-terminal residue" evidence="1">
    <location>
        <position position="64"/>
    </location>
</feature>
<organism evidence="1">
    <name type="scientific">Arion vulgaris</name>
    <dbReference type="NCBI Taxonomy" id="1028688"/>
    <lineage>
        <taxon>Eukaryota</taxon>
        <taxon>Metazoa</taxon>
        <taxon>Spiralia</taxon>
        <taxon>Lophotrochozoa</taxon>
        <taxon>Mollusca</taxon>
        <taxon>Gastropoda</taxon>
        <taxon>Heterobranchia</taxon>
        <taxon>Euthyneura</taxon>
        <taxon>Panpulmonata</taxon>
        <taxon>Eupulmonata</taxon>
        <taxon>Stylommatophora</taxon>
        <taxon>Helicina</taxon>
        <taxon>Arionoidea</taxon>
        <taxon>Arionidae</taxon>
        <taxon>Arion</taxon>
    </lineage>
</organism>
<accession>A0A0B7BT44</accession>
<dbReference type="EMBL" id="HACG01048671">
    <property type="protein sequence ID" value="CEK95536.1"/>
    <property type="molecule type" value="Transcribed_RNA"/>
</dbReference>
<dbReference type="AlphaFoldDB" id="A0A0B7BT44"/>
<evidence type="ECO:0008006" key="2">
    <source>
        <dbReference type="Google" id="ProtNLM"/>
    </source>
</evidence>
<protein>
    <recommendedName>
        <fullName evidence="2">RNase H type-1 domain-containing protein</fullName>
    </recommendedName>
</protein>
<sequence>MGIDGNEKAERLAGFATISGGQPMDNTDILIALIHRVWTQRGFLFKPIHISFGLQEFGLKWTEK</sequence>
<name>A0A0B7BT44_9EUPU</name>
<proteinExistence type="predicted"/>
<reference evidence="1" key="1">
    <citation type="submission" date="2014-12" db="EMBL/GenBank/DDBJ databases">
        <title>Insight into the proteome of Arion vulgaris.</title>
        <authorList>
            <person name="Aradska J."/>
            <person name="Bulat T."/>
            <person name="Smidak R."/>
            <person name="Sarate P."/>
            <person name="Gangsoo J."/>
            <person name="Sialana F."/>
            <person name="Bilban M."/>
            <person name="Lubec G."/>
        </authorList>
    </citation>
    <scope>NUCLEOTIDE SEQUENCE</scope>
    <source>
        <tissue evidence="1">Skin</tissue>
    </source>
</reference>
<evidence type="ECO:0000313" key="1">
    <source>
        <dbReference type="EMBL" id="CEK95536.1"/>
    </source>
</evidence>
<gene>
    <name evidence="1" type="primary">ORF207460</name>
</gene>